<sequence>MPTLRRTGAMLITAVLAGGVGTATLAAPAEAAAAGTTKVTAAKKASTEKRNKKIARKLVKRRGWSKAQFTCLNRLWERESNWNHRARNPYSGAYGIPQALPAGKMASAGEDWQTNPKTQIKWGLSYIKERYGTPCAAWGHSLRRGWY</sequence>
<dbReference type="RefSeq" id="WP_131815406.1">
    <property type="nucleotide sequence ID" value="NZ_FNKK01000002.1"/>
</dbReference>
<dbReference type="Gene3D" id="1.10.530.10">
    <property type="match status" value="1"/>
</dbReference>
<dbReference type="STRING" id="35622.SAMN04489764_0345"/>
<reference evidence="3 4" key="1">
    <citation type="submission" date="2016-10" db="EMBL/GenBank/DDBJ databases">
        <authorList>
            <person name="de Groot N.N."/>
        </authorList>
    </citation>
    <scope>NUCLEOTIDE SEQUENCE [LARGE SCALE GENOMIC DNA]</scope>
    <source>
        <strain evidence="3 4">DSM 43794</strain>
    </source>
</reference>
<proteinExistence type="predicted"/>
<dbReference type="Pfam" id="PF01464">
    <property type="entry name" value="SLT"/>
    <property type="match status" value="1"/>
</dbReference>
<dbReference type="InterPro" id="IPR023346">
    <property type="entry name" value="Lysozyme-like_dom_sf"/>
</dbReference>
<dbReference type="EMBL" id="FNKK01000002">
    <property type="protein sequence ID" value="SDQ35221.1"/>
    <property type="molecule type" value="Genomic_DNA"/>
</dbReference>
<dbReference type="AlphaFoldDB" id="A0A1H1A6U4"/>
<evidence type="ECO:0000313" key="4">
    <source>
        <dbReference type="Proteomes" id="UP000217103"/>
    </source>
</evidence>
<gene>
    <name evidence="3" type="ORF">SAMN04489764_0345</name>
</gene>
<evidence type="ECO:0000259" key="2">
    <source>
        <dbReference type="Pfam" id="PF01464"/>
    </source>
</evidence>
<dbReference type="Proteomes" id="UP000217103">
    <property type="component" value="Unassembled WGS sequence"/>
</dbReference>
<evidence type="ECO:0000313" key="3">
    <source>
        <dbReference type="EMBL" id="SDQ35221.1"/>
    </source>
</evidence>
<organism evidence="3 4">
    <name type="scientific">Thermostaphylospora chromogena</name>
    <dbReference type="NCBI Taxonomy" id="35622"/>
    <lineage>
        <taxon>Bacteria</taxon>
        <taxon>Bacillati</taxon>
        <taxon>Actinomycetota</taxon>
        <taxon>Actinomycetes</taxon>
        <taxon>Streptosporangiales</taxon>
        <taxon>Thermomonosporaceae</taxon>
        <taxon>Thermostaphylospora</taxon>
    </lineage>
</organism>
<dbReference type="SUPFAM" id="SSF53955">
    <property type="entry name" value="Lysozyme-like"/>
    <property type="match status" value="1"/>
</dbReference>
<dbReference type="InterPro" id="IPR008258">
    <property type="entry name" value="Transglycosylase_SLT_dom_1"/>
</dbReference>
<dbReference type="OrthoDB" id="9766277at2"/>
<feature type="domain" description="Transglycosylase SLT" evidence="2">
    <location>
        <begin position="74"/>
        <end position="133"/>
    </location>
</feature>
<protein>
    <submittedName>
        <fullName evidence="3">Transglycosylase SLT domain-containing protein</fullName>
    </submittedName>
</protein>
<feature type="signal peptide" evidence="1">
    <location>
        <begin position="1"/>
        <end position="26"/>
    </location>
</feature>
<accession>A0A1H1A6U4</accession>
<keyword evidence="4" id="KW-1185">Reference proteome</keyword>
<name>A0A1H1A6U4_9ACTN</name>
<feature type="chain" id="PRO_5038463474" evidence="1">
    <location>
        <begin position="27"/>
        <end position="147"/>
    </location>
</feature>
<evidence type="ECO:0000256" key="1">
    <source>
        <dbReference type="SAM" id="SignalP"/>
    </source>
</evidence>
<keyword evidence="1" id="KW-0732">Signal</keyword>